<sequence>MKMPLIALKIALAFLFNRPTTLAQDVAAAYEGAATKPCHELRFLAEVIRIKEQEEARAHRQVKELRKAGAMLSAALCATSSEAERLKLQALYTMDSAQLNKAVSELDKLPALNAALATLRARQAQVLLVLHRGTEQATITPKGGTAEKTVLGANGNTPKGCGFAIQTTPAKHAVCEPDSAADAAITGAAMHLDKLKALKLLDNAVFDGVTITGTAAHVGTLAVDDSNNGDGWCDGDGTAAGASSNTALGVIHVKTKTASTTLTSNNIGTSGKLNEACQDTTGEKFITDNRKVTNKVVAAAICSLRATKLEATTSYLDKDFKDLLNDQTATTVAEQILYGNIKKDGDAEHKKAALKKLFGFEEGNVLEKIINPLANKHINYKVNDENSKKTIGEAASEADGHIALAACYGQLYRDTLKKQVPTTATVVSVEKCKEDTEENECKKDKDCEHKDGKCKLKEGVKVDEKKEEKCTGKEQKDCEKAIECK</sequence>
<evidence type="ECO:0000313" key="2">
    <source>
        <dbReference type="EMBL" id="AGH60018.1"/>
    </source>
</evidence>
<dbReference type="VEuPathDB" id="TriTrypDB:Tb427_000384500"/>
<dbReference type="EMBL" id="KC612587">
    <property type="protein sequence ID" value="AGH60018.1"/>
    <property type="molecule type" value="Genomic_DNA"/>
</dbReference>
<dbReference type="AlphaFoldDB" id="M4SUJ2"/>
<name>M4SUJ2_9TRYP</name>
<protein>
    <submittedName>
        <fullName evidence="2">Variant surface glycoprotein 1078</fullName>
    </submittedName>
</protein>
<feature type="signal peptide" evidence="1">
    <location>
        <begin position="1"/>
        <end position="23"/>
    </location>
</feature>
<keyword evidence="1" id="KW-0732">Signal</keyword>
<dbReference type="SUPFAM" id="SSF58087">
    <property type="entry name" value="Variant surface glycoprotein (N-terminal domain)"/>
    <property type="match status" value="1"/>
</dbReference>
<evidence type="ECO:0000256" key="1">
    <source>
        <dbReference type="SAM" id="SignalP"/>
    </source>
</evidence>
<organism evidence="2">
    <name type="scientific">Trypanosoma brucei</name>
    <dbReference type="NCBI Taxonomy" id="5691"/>
    <lineage>
        <taxon>Eukaryota</taxon>
        <taxon>Discoba</taxon>
        <taxon>Euglenozoa</taxon>
        <taxon>Kinetoplastea</taxon>
        <taxon>Metakinetoplastina</taxon>
        <taxon>Trypanosomatida</taxon>
        <taxon>Trypanosomatidae</taxon>
        <taxon>Trypanosoma</taxon>
    </lineage>
</organism>
<feature type="chain" id="PRO_5004058332" evidence="1">
    <location>
        <begin position="24"/>
        <end position="485"/>
    </location>
</feature>
<reference evidence="2" key="1">
    <citation type="submission" date="2013-02" db="EMBL/GenBank/DDBJ databases">
        <authorList>
            <person name="Cross G.A.M."/>
            <person name="Kim H.-S."/>
            <person name="Wickstead B."/>
        </authorList>
    </citation>
    <scope>NUCLEOTIDE SEQUENCE</scope>
    <source>
        <strain evidence="2">Lister 427</strain>
    </source>
</reference>
<dbReference type="VEuPathDB" id="TriTrypDB:Tb927.11.18530"/>
<reference evidence="2" key="2">
    <citation type="journal article" date="2014" name="Mol. Biochem. Parasitol.">
        <title>Capturing the variant surface glycoprotein repertoire (the VSGnome) of Trypanosoma brucei Lister 427.</title>
        <authorList>
            <person name="Cross G.A."/>
            <person name="Kim H.S."/>
            <person name="Wickstead B."/>
        </authorList>
    </citation>
    <scope>NUCLEOTIDE SEQUENCE</scope>
    <source>
        <strain evidence="2">Lister 427</strain>
    </source>
</reference>
<accession>M4SUJ2</accession>
<dbReference type="VEuPathDB" id="TriTrypDB:Tb1125.11.17800"/>
<proteinExistence type="predicted"/>